<feature type="region of interest" description="Disordered" evidence="1">
    <location>
        <begin position="1"/>
        <end position="32"/>
    </location>
</feature>
<dbReference type="AlphaFoldDB" id="A0A2P9AVK0"/>
<protein>
    <submittedName>
        <fullName evidence="2">Uncharacterized protein</fullName>
    </submittedName>
</protein>
<gene>
    <name evidence="2" type="ORF">BQ8482_60133</name>
</gene>
<keyword evidence="3" id="KW-1185">Reference proteome</keyword>
<accession>A0A2P9AVK0</accession>
<evidence type="ECO:0000313" key="3">
    <source>
        <dbReference type="Proteomes" id="UP000245698"/>
    </source>
</evidence>
<dbReference type="EMBL" id="FUIG01000070">
    <property type="protein sequence ID" value="SJM35122.1"/>
    <property type="molecule type" value="Genomic_DNA"/>
</dbReference>
<evidence type="ECO:0000313" key="2">
    <source>
        <dbReference type="EMBL" id="SJM35122.1"/>
    </source>
</evidence>
<reference evidence="3" key="1">
    <citation type="submission" date="2016-12" db="EMBL/GenBank/DDBJ databases">
        <authorList>
            <person name="Brunel B."/>
        </authorList>
    </citation>
    <scope>NUCLEOTIDE SEQUENCE [LARGE SCALE GENOMIC DNA]</scope>
</reference>
<organism evidence="2 3">
    <name type="scientific">Mesorhizobium delmotii</name>
    <dbReference type="NCBI Taxonomy" id="1631247"/>
    <lineage>
        <taxon>Bacteria</taxon>
        <taxon>Pseudomonadati</taxon>
        <taxon>Pseudomonadota</taxon>
        <taxon>Alphaproteobacteria</taxon>
        <taxon>Hyphomicrobiales</taxon>
        <taxon>Phyllobacteriaceae</taxon>
        <taxon>Mesorhizobium</taxon>
    </lineage>
</organism>
<proteinExistence type="predicted"/>
<name>A0A2P9AVK0_9HYPH</name>
<evidence type="ECO:0000256" key="1">
    <source>
        <dbReference type="SAM" id="MobiDB-lite"/>
    </source>
</evidence>
<sequence>MKCSSELPPSRQIAAQQQLSVRRRQRYNRNPTELATGYRSQVTRNHPGIRTPSAHTEHFFKLVISVS</sequence>
<dbReference type="Proteomes" id="UP000245698">
    <property type="component" value="Unassembled WGS sequence"/>
</dbReference>